<feature type="compositionally biased region" description="Polar residues" evidence="1">
    <location>
        <begin position="8"/>
        <end position="30"/>
    </location>
</feature>
<accession>A0A4Z2IVD2</accession>
<feature type="region of interest" description="Disordered" evidence="1">
    <location>
        <begin position="54"/>
        <end position="88"/>
    </location>
</feature>
<gene>
    <name evidence="2" type="ORF">EYF80_008517</name>
</gene>
<evidence type="ECO:0000256" key="1">
    <source>
        <dbReference type="SAM" id="MobiDB-lite"/>
    </source>
</evidence>
<evidence type="ECO:0000313" key="2">
    <source>
        <dbReference type="EMBL" id="TNN81183.1"/>
    </source>
</evidence>
<protein>
    <submittedName>
        <fullName evidence="2">Uncharacterized protein</fullName>
    </submittedName>
</protein>
<organism evidence="2 3">
    <name type="scientific">Liparis tanakae</name>
    <name type="common">Tanaka's snailfish</name>
    <dbReference type="NCBI Taxonomy" id="230148"/>
    <lineage>
        <taxon>Eukaryota</taxon>
        <taxon>Metazoa</taxon>
        <taxon>Chordata</taxon>
        <taxon>Craniata</taxon>
        <taxon>Vertebrata</taxon>
        <taxon>Euteleostomi</taxon>
        <taxon>Actinopterygii</taxon>
        <taxon>Neopterygii</taxon>
        <taxon>Teleostei</taxon>
        <taxon>Neoteleostei</taxon>
        <taxon>Acanthomorphata</taxon>
        <taxon>Eupercaria</taxon>
        <taxon>Perciformes</taxon>
        <taxon>Cottioidei</taxon>
        <taxon>Cottales</taxon>
        <taxon>Liparidae</taxon>
        <taxon>Liparis</taxon>
    </lineage>
</organism>
<feature type="region of interest" description="Disordered" evidence="1">
    <location>
        <begin position="1"/>
        <end position="30"/>
    </location>
</feature>
<name>A0A4Z2IVD2_9TELE</name>
<comment type="caution">
    <text evidence="2">The sequence shown here is derived from an EMBL/GenBank/DDBJ whole genome shotgun (WGS) entry which is preliminary data.</text>
</comment>
<reference evidence="2 3" key="1">
    <citation type="submission" date="2019-03" db="EMBL/GenBank/DDBJ databases">
        <title>First draft genome of Liparis tanakae, snailfish: a comprehensive survey of snailfish specific genes.</title>
        <authorList>
            <person name="Kim W."/>
            <person name="Song I."/>
            <person name="Jeong J.-H."/>
            <person name="Kim D."/>
            <person name="Kim S."/>
            <person name="Ryu S."/>
            <person name="Song J.Y."/>
            <person name="Lee S.K."/>
        </authorList>
    </citation>
    <scope>NUCLEOTIDE SEQUENCE [LARGE SCALE GENOMIC DNA]</scope>
    <source>
        <tissue evidence="2">Muscle</tissue>
    </source>
</reference>
<sequence>MQREVSGAQRTKISCRTQRSNRHVTTNTTFSPFNGLNPKIKLLSLTTGELLQRYTAPGRGAGPSHRQGGGGRGEGGGGEGGVRDGFTEDGMGEAVVRLEVHRKPSRTNQSVIFILIILWGTNWERSRLHAKRKKRHTNKYDGR</sequence>
<proteinExistence type="predicted"/>
<dbReference type="Proteomes" id="UP000314294">
    <property type="component" value="Unassembled WGS sequence"/>
</dbReference>
<dbReference type="AlphaFoldDB" id="A0A4Z2IVD2"/>
<feature type="compositionally biased region" description="Gly residues" evidence="1">
    <location>
        <begin position="67"/>
        <end position="80"/>
    </location>
</feature>
<keyword evidence="3" id="KW-1185">Reference proteome</keyword>
<dbReference type="EMBL" id="SRLO01000048">
    <property type="protein sequence ID" value="TNN81183.1"/>
    <property type="molecule type" value="Genomic_DNA"/>
</dbReference>
<evidence type="ECO:0000313" key="3">
    <source>
        <dbReference type="Proteomes" id="UP000314294"/>
    </source>
</evidence>